<comment type="caution">
    <text evidence="6">The sequence shown here is derived from an EMBL/GenBank/DDBJ whole genome shotgun (WGS) entry which is preliminary data.</text>
</comment>
<keyword evidence="6" id="KW-0032">Aminotransferase</keyword>
<name>A0A1G2DGH2_9BACT</name>
<dbReference type="InterPro" id="IPR015421">
    <property type="entry name" value="PyrdxlP-dep_Trfase_major"/>
</dbReference>
<dbReference type="InterPro" id="IPR015424">
    <property type="entry name" value="PyrdxlP-dep_Trfase"/>
</dbReference>
<accession>A0A1G2DGH2</accession>
<dbReference type="EMBL" id="MHLP01000021">
    <property type="protein sequence ID" value="OGZ12522.1"/>
    <property type="molecule type" value="Genomic_DNA"/>
</dbReference>
<dbReference type="SUPFAM" id="SSF53383">
    <property type="entry name" value="PLP-dependent transferases"/>
    <property type="match status" value="1"/>
</dbReference>
<dbReference type="InterPro" id="IPR000653">
    <property type="entry name" value="DegT/StrS_aminotransferase"/>
</dbReference>
<dbReference type="CDD" id="cd00616">
    <property type="entry name" value="AHBA_syn"/>
    <property type="match status" value="1"/>
</dbReference>
<evidence type="ECO:0000256" key="3">
    <source>
        <dbReference type="PIRSR" id="PIRSR000390-1"/>
    </source>
</evidence>
<dbReference type="GO" id="GO:0008483">
    <property type="term" value="F:transaminase activity"/>
    <property type="evidence" value="ECO:0007669"/>
    <property type="project" value="UniProtKB-KW"/>
</dbReference>
<dbReference type="Pfam" id="PF01041">
    <property type="entry name" value="DegT_DnrJ_EryC1"/>
    <property type="match status" value="1"/>
</dbReference>
<protein>
    <submittedName>
        <fullName evidence="6">Aminotransferase</fullName>
    </submittedName>
</protein>
<dbReference type="GO" id="GO:0030170">
    <property type="term" value="F:pyridoxal phosphate binding"/>
    <property type="evidence" value="ECO:0007669"/>
    <property type="project" value="TreeGrafter"/>
</dbReference>
<dbReference type="PANTHER" id="PTHR30244:SF36">
    <property type="entry name" value="3-OXO-GLUCOSE-6-PHOSPHATE:GLUTAMATE AMINOTRANSFERASE"/>
    <property type="match status" value="1"/>
</dbReference>
<dbReference type="InterPro" id="IPR015422">
    <property type="entry name" value="PyrdxlP-dep_Trfase_small"/>
</dbReference>
<dbReference type="Proteomes" id="UP000178534">
    <property type="component" value="Unassembled WGS sequence"/>
</dbReference>
<evidence type="ECO:0000256" key="4">
    <source>
        <dbReference type="PIRSR" id="PIRSR000390-2"/>
    </source>
</evidence>
<feature type="active site" description="Proton acceptor" evidence="3">
    <location>
        <position position="189"/>
    </location>
</feature>
<evidence type="ECO:0000256" key="1">
    <source>
        <dbReference type="ARBA" id="ARBA00022898"/>
    </source>
</evidence>
<sequence length="366" mass="41328">MIPFLEFAKLNAPRKKELMEAISDVIDAGHYILGEKVEEFEKRFSSYCGVKHAIGVGNGLDALTLIIRAYKELGVFQEEDEILVPANTYIASILAITGNRLRPVLVELDIATYNIDARLLEKHTTPRTKGILVVHLYGQVGYSDNMQKIADKHGLKIIEDSAQAHGAVYKGRKTGNLGNASGFSFYPSKPLGALGDAGAVTTNDAELARVLRALRNYGSEKKYHNKYQGVNSRLDEVQAAVLLVKLKYLDAENQRRREIAKRYLAEIKNKKLVLPHAAYDESHVWHLFVVRTKERDRFQEHLLGQGIGTMIHYPIPPHKQPAYKEWNNESYPLTEEIHETIVSIPLHAMLKEEEIKKIIEACNMFA</sequence>
<evidence type="ECO:0000256" key="5">
    <source>
        <dbReference type="RuleBase" id="RU004508"/>
    </source>
</evidence>
<feature type="modified residue" description="N6-(pyridoxal phosphate)lysine" evidence="4">
    <location>
        <position position="189"/>
    </location>
</feature>
<evidence type="ECO:0000256" key="2">
    <source>
        <dbReference type="ARBA" id="ARBA00037999"/>
    </source>
</evidence>
<keyword evidence="1 4" id="KW-0663">Pyridoxal phosphate</keyword>
<proteinExistence type="inferred from homology"/>
<dbReference type="Gene3D" id="3.90.1150.10">
    <property type="entry name" value="Aspartate Aminotransferase, domain 1"/>
    <property type="match status" value="1"/>
</dbReference>
<gene>
    <name evidence="6" type="ORF">A2942_00215</name>
</gene>
<dbReference type="PIRSF" id="PIRSF000390">
    <property type="entry name" value="PLP_StrS"/>
    <property type="match status" value="1"/>
</dbReference>
<comment type="similarity">
    <text evidence="2 5">Belongs to the DegT/DnrJ/EryC1 family.</text>
</comment>
<dbReference type="Gene3D" id="3.40.640.10">
    <property type="entry name" value="Type I PLP-dependent aspartate aminotransferase-like (Major domain)"/>
    <property type="match status" value="1"/>
</dbReference>
<evidence type="ECO:0000313" key="6">
    <source>
        <dbReference type="EMBL" id="OGZ12522.1"/>
    </source>
</evidence>
<dbReference type="PANTHER" id="PTHR30244">
    <property type="entry name" value="TRANSAMINASE"/>
    <property type="match status" value="1"/>
</dbReference>
<reference evidence="6 7" key="1">
    <citation type="journal article" date="2016" name="Nat. Commun.">
        <title>Thousands of microbial genomes shed light on interconnected biogeochemical processes in an aquifer system.</title>
        <authorList>
            <person name="Anantharaman K."/>
            <person name="Brown C.T."/>
            <person name="Hug L.A."/>
            <person name="Sharon I."/>
            <person name="Castelle C.J."/>
            <person name="Probst A.J."/>
            <person name="Thomas B.C."/>
            <person name="Singh A."/>
            <person name="Wilkins M.J."/>
            <person name="Karaoz U."/>
            <person name="Brodie E.L."/>
            <person name="Williams K.H."/>
            <person name="Hubbard S.S."/>
            <person name="Banfield J.F."/>
        </authorList>
    </citation>
    <scope>NUCLEOTIDE SEQUENCE [LARGE SCALE GENOMIC DNA]</scope>
</reference>
<evidence type="ECO:0000313" key="7">
    <source>
        <dbReference type="Proteomes" id="UP000178534"/>
    </source>
</evidence>
<organism evidence="6 7">
    <name type="scientific">Candidatus Lloydbacteria bacterium RIFCSPLOWO2_01_FULL_50_20</name>
    <dbReference type="NCBI Taxonomy" id="1798665"/>
    <lineage>
        <taxon>Bacteria</taxon>
        <taxon>Candidatus Lloydiibacteriota</taxon>
    </lineage>
</organism>
<keyword evidence="6" id="KW-0808">Transferase</keyword>
<dbReference type="STRING" id="1798665.A2942_00215"/>
<dbReference type="AlphaFoldDB" id="A0A1G2DGH2"/>
<dbReference type="GO" id="GO:0000271">
    <property type="term" value="P:polysaccharide biosynthetic process"/>
    <property type="evidence" value="ECO:0007669"/>
    <property type="project" value="TreeGrafter"/>
</dbReference>